<keyword evidence="1" id="KW-0812">Transmembrane</keyword>
<feature type="transmembrane region" description="Helical" evidence="1">
    <location>
        <begin position="43"/>
        <end position="61"/>
    </location>
</feature>
<proteinExistence type="predicted"/>
<feature type="transmembrane region" description="Helical" evidence="1">
    <location>
        <begin position="180"/>
        <end position="199"/>
    </location>
</feature>
<feature type="transmembrane region" description="Helical" evidence="1">
    <location>
        <begin position="352"/>
        <end position="372"/>
    </location>
</feature>
<evidence type="ECO:0000313" key="2">
    <source>
        <dbReference type="EMBL" id="SDE00995.1"/>
    </source>
</evidence>
<dbReference type="AlphaFoldDB" id="A0A1G6ZGP2"/>
<keyword evidence="1" id="KW-1133">Transmembrane helix</keyword>
<protein>
    <recommendedName>
        <fullName evidence="4">O-Antigen ligase</fullName>
    </recommendedName>
</protein>
<evidence type="ECO:0000313" key="3">
    <source>
        <dbReference type="Proteomes" id="UP000199072"/>
    </source>
</evidence>
<dbReference type="Proteomes" id="UP000199072">
    <property type="component" value="Unassembled WGS sequence"/>
</dbReference>
<feature type="transmembrane region" description="Helical" evidence="1">
    <location>
        <begin position="204"/>
        <end position="222"/>
    </location>
</feature>
<gene>
    <name evidence="2" type="ORF">SAMN05216464_103323</name>
</gene>
<keyword evidence="1" id="KW-0472">Membrane</keyword>
<evidence type="ECO:0008006" key="4">
    <source>
        <dbReference type="Google" id="ProtNLM"/>
    </source>
</evidence>
<feature type="transmembrane region" description="Helical" evidence="1">
    <location>
        <begin position="327"/>
        <end position="346"/>
    </location>
</feature>
<feature type="transmembrane region" description="Helical" evidence="1">
    <location>
        <begin position="99"/>
        <end position="118"/>
    </location>
</feature>
<dbReference type="STRING" id="1391627.SAMN05216464_103323"/>
<feature type="transmembrane region" description="Helical" evidence="1">
    <location>
        <begin position="228"/>
        <end position="249"/>
    </location>
</feature>
<keyword evidence="3" id="KW-1185">Reference proteome</keyword>
<reference evidence="2 3" key="1">
    <citation type="submission" date="2016-10" db="EMBL/GenBank/DDBJ databases">
        <authorList>
            <person name="de Groot N.N."/>
        </authorList>
    </citation>
    <scope>NUCLEOTIDE SEQUENCE [LARGE SCALE GENOMIC DNA]</scope>
    <source>
        <strain evidence="2 3">47C3B</strain>
    </source>
</reference>
<feature type="transmembrane region" description="Helical" evidence="1">
    <location>
        <begin position="17"/>
        <end position="37"/>
    </location>
</feature>
<dbReference type="EMBL" id="FNAI01000003">
    <property type="protein sequence ID" value="SDE00995.1"/>
    <property type="molecule type" value="Genomic_DNA"/>
</dbReference>
<organism evidence="2 3">
    <name type="scientific">Mucilaginibacter pineti</name>
    <dbReference type="NCBI Taxonomy" id="1391627"/>
    <lineage>
        <taxon>Bacteria</taxon>
        <taxon>Pseudomonadati</taxon>
        <taxon>Bacteroidota</taxon>
        <taxon>Sphingobacteriia</taxon>
        <taxon>Sphingobacteriales</taxon>
        <taxon>Sphingobacteriaceae</taxon>
        <taxon>Mucilaginibacter</taxon>
    </lineage>
</organism>
<evidence type="ECO:0000256" key="1">
    <source>
        <dbReference type="SAM" id="Phobius"/>
    </source>
</evidence>
<accession>A0A1G6ZGP2</accession>
<name>A0A1G6ZGP2_9SPHI</name>
<feature type="transmembrane region" description="Helical" evidence="1">
    <location>
        <begin position="130"/>
        <end position="150"/>
    </location>
</feature>
<feature type="transmembrane region" description="Helical" evidence="1">
    <location>
        <begin position="73"/>
        <end position="93"/>
    </location>
</feature>
<sequence length="406" mass="47114">MYNTDSHVDQTVVKRRILLFVLSIFLFSFGNIIFFTVSPILAQLFQTVSFMSFLWLGFKLLSFQFESSYFKLFFWLFTAWSVFIIFNGLDLSYLAIKRYLYSDFTFWPLLIPFAAFLPKGGVVFRQMFNLFYYLGFAFIFFAVLTSRYYFVNADIAEQEVWAFSTGCGFILLTWKYHSNFRRFIALIAIVIALLIMTVLARRNLMLTNIDFLLFSFFLYLFYYSKGSIFKKVSACIIVAVLVISAFFIFEQRKGNDFKLISSRASEDTRDGVFSYYFNGLKHHEWIGKGMNGTYLCPVFDKVTAQDQLIDRDLIECGYLQLMLKGGYIEVVLFLLITIPAGILGLFFSKNGLSKACGIIIFLWLVDMIPYGLPTISIRYMLVWFSVGVCYSKTFRNLKEETIVASA</sequence>